<gene>
    <name evidence="1" type="ORF">BLA24064_01139</name>
</gene>
<organism evidence="1 2">
    <name type="scientific">Burkholderia latens</name>
    <dbReference type="NCBI Taxonomy" id="488446"/>
    <lineage>
        <taxon>Bacteria</taxon>
        <taxon>Pseudomonadati</taxon>
        <taxon>Pseudomonadota</taxon>
        <taxon>Betaproteobacteria</taxon>
        <taxon>Burkholderiales</taxon>
        <taxon>Burkholderiaceae</taxon>
        <taxon>Burkholderia</taxon>
        <taxon>Burkholderia cepacia complex</taxon>
    </lineage>
</organism>
<name>A0A6P2I979_9BURK</name>
<sequence>MNCAHAHLLCMGPEYVLKRYSGPTRSLPPEGAVTVHGRLCRAGRLRGRGAMLREFPATPLGAARREAT</sequence>
<reference evidence="1 2" key="1">
    <citation type="submission" date="2019-09" db="EMBL/GenBank/DDBJ databases">
        <authorList>
            <person name="Depoorter E."/>
        </authorList>
    </citation>
    <scope>NUCLEOTIDE SEQUENCE [LARGE SCALE GENOMIC DNA]</scope>
    <source>
        <strain evidence="1">LMG 24064</strain>
    </source>
</reference>
<dbReference type="Proteomes" id="UP000494222">
    <property type="component" value="Unassembled WGS sequence"/>
</dbReference>
<dbReference type="AlphaFoldDB" id="A0A6P2I979"/>
<proteinExistence type="predicted"/>
<dbReference type="EMBL" id="CABVPL010000005">
    <property type="protein sequence ID" value="VWB27472.1"/>
    <property type="molecule type" value="Genomic_DNA"/>
</dbReference>
<evidence type="ECO:0000313" key="1">
    <source>
        <dbReference type="EMBL" id="VWB27472.1"/>
    </source>
</evidence>
<accession>A0A6P2I979</accession>
<evidence type="ECO:0000313" key="2">
    <source>
        <dbReference type="Proteomes" id="UP000494222"/>
    </source>
</evidence>
<protein>
    <submittedName>
        <fullName evidence="1">Uncharacterized protein</fullName>
    </submittedName>
</protein>